<dbReference type="Proteomes" id="UP000634667">
    <property type="component" value="Unassembled WGS sequence"/>
</dbReference>
<sequence length="371" mass="41780">MSEQFQATTTEADAPLAALNAELDQPVTQSNAVAWFALIVVFLLTAAISVAGWLLWPQWQQLHAQQVQHIRSQQNAEQQMQQLVQVATQQQTDAIAAQQQEIMRWQQQQTASQQQYTEQFMLQVHALRQQIQQAESAPPQHWVLMEVRFLLVRASQNLVLQQDINSAIALLTAADKQLAEVNNPALLPVRQAITADLAALNGLNLPDKHRMHLQLGQMRLQIASLPVKQQPQQLLTLPEPDAELANWRQNVAAFWHQTWSALFQIRATLPDDVISLTAEQQLSIQLSLQQQLMLAEMALLQQQPEVFNVALQRAADLLQRYFVADTPAVQQLSTHLVTLADAFANAPTIPVMQSLPQLERQLAILQEALYE</sequence>
<feature type="transmembrane region" description="Helical" evidence="1">
    <location>
        <begin position="32"/>
        <end position="56"/>
    </location>
</feature>
<dbReference type="RefSeq" id="WP_189483738.1">
    <property type="nucleotide sequence ID" value="NZ_BMYR01000011.1"/>
</dbReference>
<organism evidence="2 3">
    <name type="scientific">Alishewanella tabrizica</name>
    <dbReference type="NCBI Taxonomy" id="671278"/>
    <lineage>
        <taxon>Bacteria</taxon>
        <taxon>Pseudomonadati</taxon>
        <taxon>Pseudomonadota</taxon>
        <taxon>Gammaproteobacteria</taxon>
        <taxon>Alteromonadales</taxon>
        <taxon>Alteromonadaceae</taxon>
        <taxon>Alishewanella</taxon>
    </lineage>
</organism>
<keyword evidence="2" id="KW-0489">Methyltransferase</keyword>
<dbReference type="PANTHER" id="PTHR38043">
    <property type="entry name" value="PROTEIN HEMX"/>
    <property type="match status" value="1"/>
</dbReference>
<dbReference type="PANTHER" id="PTHR38043:SF1">
    <property type="entry name" value="PROTEIN HEMX"/>
    <property type="match status" value="1"/>
</dbReference>
<dbReference type="GO" id="GO:0008168">
    <property type="term" value="F:methyltransferase activity"/>
    <property type="evidence" value="ECO:0007669"/>
    <property type="project" value="UniProtKB-KW"/>
</dbReference>
<keyword evidence="3" id="KW-1185">Reference proteome</keyword>
<reference evidence="3" key="1">
    <citation type="journal article" date="2019" name="Int. J. Syst. Evol. Microbiol.">
        <title>The Global Catalogue of Microorganisms (GCM) 10K type strain sequencing project: providing services to taxonomists for standard genome sequencing and annotation.</title>
        <authorList>
            <consortium name="The Broad Institute Genomics Platform"/>
            <consortium name="The Broad Institute Genome Sequencing Center for Infectious Disease"/>
            <person name="Wu L."/>
            <person name="Ma J."/>
        </authorList>
    </citation>
    <scope>NUCLEOTIDE SEQUENCE [LARGE SCALE GENOMIC DNA]</scope>
    <source>
        <strain evidence="3">KCTC 23723</strain>
    </source>
</reference>
<name>A0ABQ2WUR2_9ALTE</name>
<keyword evidence="1" id="KW-0472">Membrane</keyword>
<comment type="caution">
    <text evidence="2">The sequence shown here is derived from an EMBL/GenBank/DDBJ whole genome shotgun (WGS) entry which is preliminary data.</text>
</comment>
<proteinExistence type="predicted"/>
<dbReference type="EMBL" id="BMYR01000011">
    <property type="protein sequence ID" value="GGW69304.1"/>
    <property type="molecule type" value="Genomic_DNA"/>
</dbReference>
<keyword evidence="1" id="KW-0812">Transmembrane</keyword>
<keyword evidence="2" id="KW-0808">Transferase</keyword>
<keyword evidence="1" id="KW-1133">Transmembrane helix</keyword>
<dbReference type="InterPro" id="IPR007470">
    <property type="entry name" value="HemX"/>
</dbReference>
<evidence type="ECO:0000256" key="1">
    <source>
        <dbReference type="SAM" id="Phobius"/>
    </source>
</evidence>
<evidence type="ECO:0000313" key="2">
    <source>
        <dbReference type="EMBL" id="GGW69304.1"/>
    </source>
</evidence>
<dbReference type="GO" id="GO:0032259">
    <property type="term" value="P:methylation"/>
    <property type="evidence" value="ECO:0007669"/>
    <property type="project" value="UniProtKB-KW"/>
</dbReference>
<gene>
    <name evidence="2" type="primary">hemX</name>
    <name evidence="2" type="ORF">GCM10008111_26770</name>
</gene>
<dbReference type="Pfam" id="PF04375">
    <property type="entry name" value="HemX"/>
    <property type="match status" value="1"/>
</dbReference>
<accession>A0ABQ2WUR2</accession>
<evidence type="ECO:0000313" key="3">
    <source>
        <dbReference type="Proteomes" id="UP000634667"/>
    </source>
</evidence>
<protein>
    <submittedName>
        <fullName evidence="2">Uroporphyrinogen III methylase</fullName>
    </submittedName>
</protein>